<evidence type="ECO:0000259" key="6">
    <source>
        <dbReference type="PROSITE" id="PS50043"/>
    </source>
</evidence>
<dbReference type="PROSITE" id="PS50110">
    <property type="entry name" value="RESPONSE_REGULATORY"/>
    <property type="match status" value="1"/>
</dbReference>
<dbReference type="EMBL" id="BSST01000001">
    <property type="protein sequence ID" value="GLX79045.1"/>
    <property type="molecule type" value="Genomic_DNA"/>
</dbReference>
<keyword evidence="9" id="KW-1185">Reference proteome</keyword>
<dbReference type="PROSITE" id="PS00622">
    <property type="entry name" value="HTH_LUXR_1"/>
    <property type="match status" value="1"/>
</dbReference>
<dbReference type="SMART" id="SM00421">
    <property type="entry name" value="HTH_LUXR"/>
    <property type="match status" value="1"/>
</dbReference>
<evidence type="ECO:0000259" key="7">
    <source>
        <dbReference type="PROSITE" id="PS50110"/>
    </source>
</evidence>
<dbReference type="InterPro" id="IPR016032">
    <property type="entry name" value="Sig_transdc_resp-reg_C-effctor"/>
</dbReference>
<evidence type="ECO:0000313" key="8">
    <source>
        <dbReference type="EMBL" id="GLX79045.1"/>
    </source>
</evidence>
<dbReference type="GO" id="GO:0003677">
    <property type="term" value="F:DNA binding"/>
    <property type="evidence" value="ECO:0007669"/>
    <property type="project" value="UniProtKB-KW"/>
</dbReference>
<dbReference type="InterPro" id="IPR001789">
    <property type="entry name" value="Sig_transdc_resp-reg_receiver"/>
</dbReference>
<dbReference type="Proteomes" id="UP001157186">
    <property type="component" value="Unassembled WGS sequence"/>
</dbReference>
<dbReference type="SMART" id="SM00448">
    <property type="entry name" value="REC"/>
    <property type="match status" value="1"/>
</dbReference>
<evidence type="ECO:0000256" key="3">
    <source>
        <dbReference type="ARBA" id="ARBA00023125"/>
    </source>
</evidence>
<protein>
    <submittedName>
        <fullName evidence="8">DNA-binding response regulator</fullName>
    </submittedName>
</protein>
<dbReference type="SUPFAM" id="SSF46894">
    <property type="entry name" value="C-terminal effector domain of the bipartite response regulators"/>
    <property type="match status" value="1"/>
</dbReference>
<keyword evidence="1 5" id="KW-0597">Phosphoprotein</keyword>
<accession>A0ABQ6GX05</accession>
<dbReference type="PROSITE" id="PS50043">
    <property type="entry name" value="HTH_LUXR_2"/>
    <property type="match status" value="1"/>
</dbReference>
<dbReference type="CDD" id="cd06170">
    <property type="entry name" value="LuxR_C_like"/>
    <property type="match status" value="1"/>
</dbReference>
<name>A0ABQ6GX05_9GAMM</name>
<dbReference type="SUPFAM" id="SSF52172">
    <property type="entry name" value="CheY-like"/>
    <property type="match status" value="1"/>
</dbReference>
<dbReference type="PANTHER" id="PTHR43214">
    <property type="entry name" value="TWO-COMPONENT RESPONSE REGULATOR"/>
    <property type="match status" value="1"/>
</dbReference>
<dbReference type="InterPro" id="IPR011006">
    <property type="entry name" value="CheY-like_superfamily"/>
</dbReference>
<dbReference type="InterPro" id="IPR058245">
    <property type="entry name" value="NreC/VraR/RcsB-like_REC"/>
</dbReference>
<dbReference type="Gene3D" id="3.40.50.2300">
    <property type="match status" value="1"/>
</dbReference>
<organism evidence="8 9">
    <name type="scientific">Thalassotalea insulae</name>
    <dbReference type="NCBI Taxonomy" id="2056778"/>
    <lineage>
        <taxon>Bacteria</taxon>
        <taxon>Pseudomonadati</taxon>
        <taxon>Pseudomonadota</taxon>
        <taxon>Gammaproteobacteria</taxon>
        <taxon>Alteromonadales</taxon>
        <taxon>Colwelliaceae</taxon>
        <taxon>Thalassotalea</taxon>
    </lineage>
</organism>
<evidence type="ECO:0000256" key="4">
    <source>
        <dbReference type="ARBA" id="ARBA00023163"/>
    </source>
</evidence>
<dbReference type="InterPro" id="IPR039420">
    <property type="entry name" value="WalR-like"/>
</dbReference>
<dbReference type="Pfam" id="PF00196">
    <property type="entry name" value="GerE"/>
    <property type="match status" value="1"/>
</dbReference>
<feature type="modified residue" description="4-aspartylphosphate" evidence="5">
    <location>
        <position position="55"/>
    </location>
</feature>
<dbReference type="PANTHER" id="PTHR43214:SF41">
    <property type="entry name" value="NITRATE_NITRITE RESPONSE REGULATOR PROTEIN NARP"/>
    <property type="match status" value="1"/>
</dbReference>
<dbReference type="InterPro" id="IPR000792">
    <property type="entry name" value="Tscrpt_reg_LuxR_C"/>
</dbReference>
<dbReference type="CDD" id="cd17535">
    <property type="entry name" value="REC_NarL-like"/>
    <property type="match status" value="1"/>
</dbReference>
<reference evidence="8 9" key="1">
    <citation type="submission" date="2023-03" db="EMBL/GenBank/DDBJ databases">
        <title>Draft genome sequence of Thalassotalea insulae KCTC 62186T.</title>
        <authorList>
            <person name="Sawabe T."/>
        </authorList>
    </citation>
    <scope>NUCLEOTIDE SEQUENCE [LARGE SCALE GENOMIC DNA]</scope>
    <source>
        <strain evidence="8 9">KCTC 62186</strain>
    </source>
</reference>
<evidence type="ECO:0000313" key="9">
    <source>
        <dbReference type="Proteomes" id="UP001157186"/>
    </source>
</evidence>
<keyword evidence="3 8" id="KW-0238">DNA-binding</keyword>
<sequence>MSIRIVIADDHQLFREGLQLILSSEPAWQVIAEVDNAEDLLTRVKTEQPELVMMDYRMPGGGSLSALEYIKKRYPEIKIIMLTGVQSRTLFAQMTACQADGILLKEMSADELKKAVQNVLLGKKVTSKGVAQELGSNAPDLTAREFQVLDLVLTGLNSAAIAQKLSLSSKTVENHRYSLMQKLGVKNTVELMHYASRHGLL</sequence>
<feature type="domain" description="HTH luxR-type" evidence="6">
    <location>
        <begin position="134"/>
        <end position="199"/>
    </location>
</feature>
<dbReference type="Pfam" id="PF00072">
    <property type="entry name" value="Response_reg"/>
    <property type="match status" value="1"/>
</dbReference>
<dbReference type="RefSeq" id="WP_284244933.1">
    <property type="nucleotide sequence ID" value="NZ_BSST01000001.1"/>
</dbReference>
<evidence type="ECO:0000256" key="1">
    <source>
        <dbReference type="ARBA" id="ARBA00022553"/>
    </source>
</evidence>
<dbReference type="PRINTS" id="PR00038">
    <property type="entry name" value="HTHLUXR"/>
</dbReference>
<evidence type="ECO:0000256" key="5">
    <source>
        <dbReference type="PROSITE-ProRule" id="PRU00169"/>
    </source>
</evidence>
<evidence type="ECO:0000256" key="2">
    <source>
        <dbReference type="ARBA" id="ARBA00023015"/>
    </source>
</evidence>
<feature type="domain" description="Response regulatory" evidence="7">
    <location>
        <begin position="4"/>
        <end position="120"/>
    </location>
</feature>
<proteinExistence type="predicted"/>
<keyword evidence="2" id="KW-0805">Transcription regulation</keyword>
<comment type="caution">
    <text evidence="8">The sequence shown here is derived from an EMBL/GenBank/DDBJ whole genome shotgun (WGS) entry which is preliminary data.</text>
</comment>
<keyword evidence="4" id="KW-0804">Transcription</keyword>
<gene>
    <name evidence="8" type="ORF">tinsulaeT_23850</name>
</gene>